<reference evidence="1" key="1">
    <citation type="submission" date="2018-05" db="EMBL/GenBank/DDBJ databases">
        <authorList>
            <person name="Lanie J.A."/>
            <person name="Ng W.-L."/>
            <person name="Kazmierczak K.M."/>
            <person name="Andrzejewski T.M."/>
            <person name="Davidsen T.M."/>
            <person name="Wayne K.J."/>
            <person name="Tettelin H."/>
            <person name="Glass J.I."/>
            <person name="Rusch D."/>
            <person name="Podicherti R."/>
            <person name="Tsui H.-C.T."/>
            <person name="Winkler M.E."/>
        </authorList>
    </citation>
    <scope>NUCLEOTIDE SEQUENCE</scope>
</reference>
<protein>
    <submittedName>
        <fullName evidence="1">Uncharacterized protein</fullName>
    </submittedName>
</protein>
<sequence>MVWQYGHTCQLLRVGLLQPGQNGRSSISCNNASASRDLSYASDNVSLGRKIRYIMNPAIGSVAATIAANNWAKKSLDLALMSRKVQTTRANH</sequence>
<name>A0A382SGV4_9ZZZZ</name>
<accession>A0A382SGV4</accession>
<proteinExistence type="predicted"/>
<evidence type="ECO:0000313" key="1">
    <source>
        <dbReference type="EMBL" id="SVD09190.1"/>
    </source>
</evidence>
<dbReference type="EMBL" id="UINC01129047">
    <property type="protein sequence ID" value="SVD09190.1"/>
    <property type="molecule type" value="Genomic_DNA"/>
</dbReference>
<dbReference type="AlphaFoldDB" id="A0A382SGV4"/>
<gene>
    <name evidence="1" type="ORF">METZ01_LOCUS362044</name>
</gene>
<organism evidence="1">
    <name type="scientific">marine metagenome</name>
    <dbReference type="NCBI Taxonomy" id="408172"/>
    <lineage>
        <taxon>unclassified sequences</taxon>
        <taxon>metagenomes</taxon>
        <taxon>ecological metagenomes</taxon>
    </lineage>
</organism>
<feature type="non-terminal residue" evidence="1">
    <location>
        <position position="92"/>
    </location>
</feature>